<gene>
    <name evidence="1" type="ORF">AN618_24290</name>
</gene>
<dbReference type="Gene3D" id="3.30.450.20">
    <property type="entry name" value="PAS domain"/>
    <property type="match status" value="1"/>
</dbReference>
<proteinExistence type="predicted"/>
<dbReference type="InParanoid" id="A0A140L0C7"/>
<dbReference type="Proteomes" id="UP000070427">
    <property type="component" value="Unassembled WGS sequence"/>
</dbReference>
<evidence type="ECO:0008006" key="3">
    <source>
        <dbReference type="Google" id="ProtNLM"/>
    </source>
</evidence>
<name>A0A140L0C7_9FIRM</name>
<organism evidence="1 2">
    <name type="scientific">Fervidicola ferrireducens</name>
    <dbReference type="NCBI Taxonomy" id="520764"/>
    <lineage>
        <taxon>Bacteria</taxon>
        <taxon>Bacillati</taxon>
        <taxon>Bacillota</taxon>
        <taxon>Clostridia</taxon>
        <taxon>Thermosediminibacterales</taxon>
        <taxon>Thermosediminibacteraceae</taxon>
        <taxon>Fervidicola</taxon>
    </lineage>
</organism>
<sequence length="88" mass="10240">MVDGEKVHIERKNKSFIEESRESIAYLKKREEFLSRIFENEQMLIVVWALDGRIVWFNRYTQAVIGIAEILGKGGNEGPTLSIFSFFL</sequence>
<dbReference type="PATRIC" id="fig|520764.3.peg.2624"/>
<protein>
    <recommendedName>
        <fullName evidence="3">PAS domain-containing protein</fullName>
    </recommendedName>
</protein>
<comment type="caution">
    <text evidence="1">The sequence shown here is derived from an EMBL/GenBank/DDBJ whole genome shotgun (WGS) entry which is preliminary data.</text>
</comment>
<accession>A0A140L0C7</accession>
<keyword evidence="2" id="KW-1185">Reference proteome</keyword>
<dbReference type="AlphaFoldDB" id="A0A140L0C7"/>
<evidence type="ECO:0000313" key="2">
    <source>
        <dbReference type="Proteomes" id="UP000070427"/>
    </source>
</evidence>
<evidence type="ECO:0000313" key="1">
    <source>
        <dbReference type="EMBL" id="KXG74002.1"/>
    </source>
</evidence>
<dbReference type="EMBL" id="LOED01000063">
    <property type="protein sequence ID" value="KXG74002.1"/>
    <property type="molecule type" value="Genomic_DNA"/>
</dbReference>
<reference evidence="1 2" key="1">
    <citation type="submission" date="2015-12" db="EMBL/GenBank/DDBJ databases">
        <title>Draft genome sequnece of Fervidicola ferrireducens strain Y170.</title>
        <authorList>
            <person name="Patel B.K."/>
        </authorList>
    </citation>
    <scope>NUCLEOTIDE SEQUENCE [LARGE SCALE GENOMIC DNA]</scope>
    <source>
        <strain evidence="1 2">Y170</strain>
    </source>
</reference>
<dbReference type="InterPro" id="IPR035965">
    <property type="entry name" value="PAS-like_dom_sf"/>
</dbReference>
<dbReference type="SUPFAM" id="SSF55785">
    <property type="entry name" value="PYP-like sensor domain (PAS domain)"/>
    <property type="match status" value="1"/>
</dbReference>
<dbReference type="STRING" id="520764.AN618_24290"/>